<dbReference type="Proteomes" id="UP000018467">
    <property type="component" value="Unassembled WGS sequence"/>
</dbReference>
<dbReference type="GeneTree" id="ENSGT01040000240666"/>
<dbReference type="InParanoid" id="A0A3B1ITB7"/>
<dbReference type="AlphaFoldDB" id="A0A3B1ITB7"/>
<dbReference type="GO" id="GO:0003676">
    <property type="term" value="F:nucleic acid binding"/>
    <property type="evidence" value="ECO:0007669"/>
    <property type="project" value="InterPro"/>
</dbReference>
<name>A0A3B1ITB7_ASTMX</name>
<keyword evidence="2" id="KW-1185">Reference proteome</keyword>
<sequence length="231" mass="24591">HLNQIEHLWRDLKMAVYQCSPSNLTKLERTCLKEFQRIPKSRCEKLASFLRRLMAVLAQQAVPATANVPVSAVPATAHVPMPAVPTANVPVPAVPTANVPVPAVPTANVPVPAVPTANVPVPAVPTANVPVPAVPTANVPVPAVPTANVPVPAVPTAYVPVPAVPTAPATMSRLLCFPASPCRRPPGFVVTRLGSCAFREGLLLRPRYVFLCFPRFLVCFSCTFPLRVCNL</sequence>
<dbReference type="Gene3D" id="3.30.420.10">
    <property type="entry name" value="Ribonuclease H-like superfamily/Ribonuclease H"/>
    <property type="match status" value="1"/>
</dbReference>
<evidence type="ECO:0000313" key="1">
    <source>
        <dbReference type="Ensembl" id="ENSAMXP00000032775.1"/>
    </source>
</evidence>
<organism evidence="1 2">
    <name type="scientific">Astyanax mexicanus</name>
    <name type="common">Blind cave fish</name>
    <name type="synonym">Astyanax fasciatus mexicanus</name>
    <dbReference type="NCBI Taxonomy" id="7994"/>
    <lineage>
        <taxon>Eukaryota</taxon>
        <taxon>Metazoa</taxon>
        <taxon>Chordata</taxon>
        <taxon>Craniata</taxon>
        <taxon>Vertebrata</taxon>
        <taxon>Euteleostomi</taxon>
        <taxon>Actinopterygii</taxon>
        <taxon>Neopterygii</taxon>
        <taxon>Teleostei</taxon>
        <taxon>Ostariophysi</taxon>
        <taxon>Characiformes</taxon>
        <taxon>Characoidei</taxon>
        <taxon>Acestrorhamphidae</taxon>
        <taxon>Acestrorhamphinae</taxon>
        <taxon>Astyanax</taxon>
    </lineage>
</organism>
<reference evidence="2" key="2">
    <citation type="journal article" date="2014" name="Nat. Commun.">
        <title>The cavefish genome reveals candidate genes for eye loss.</title>
        <authorList>
            <person name="McGaugh S.E."/>
            <person name="Gross J.B."/>
            <person name="Aken B."/>
            <person name="Blin M."/>
            <person name="Borowsky R."/>
            <person name="Chalopin D."/>
            <person name="Hinaux H."/>
            <person name="Jeffery W.R."/>
            <person name="Keene A."/>
            <person name="Ma L."/>
            <person name="Minx P."/>
            <person name="Murphy D."/>
            <person name="O'Quin K.E."/>
            <person name="Retaux S."/>
            <person name="Rohner N."/>
            <person name="Searle S.M."/>
            <person name="Stahl B.A."/>
            <person name="Tabin C."/>
            <person name="Volff J.N."/>
            <person name="Yoshizawa M."/>
            <person name="Warren W.C."/>
        </authorList>
    </citation>
    <scope>NUCLEOTIDE SEQUENCE [LARGE SCALE GENOMIC DNA]</scope>
    <source>
        <strain evidence="2">female</strain>
    </source>
</reference>
<accession>A0A3B1ITB7</accession>
<reference evidence="1" key="3">
    <citation type="submission" date="2025-08" db="UniProtKB">
        <authorList>
            <consortium name="Ensembl"/>
        </authorList>
    </citation>
    <scope>IDENTIFICATION</scope>
</reference>
<evidence type="ECO:0000313" key="2">
    <source>
        <dbReference type="Proteomes" id="UP000018467"/>
    </source>
</evidence>
<protein>
    <submittedName>
        <fullName evidence="1">Uncharacterized protein</fullName>
    </submittedName>
</protein>
<reference evidence="1" key="4">
    <citation type="submission" date="2025-09" db="UniProtKB">
        <authorList>
            <consortium name="Ensembl"/>
        </authorList>
    </citation>
    <scope>IDENTIFICATION</scope>
</reference>
<reference evidence="2" key="1">
    <citation type="submission" date="2013-03" db="EMBL/GenBank/DDBJ databases">
        <authorList>
            <person name="Jeffery W."/>
            <person name="Warren W."/>
            <person name="Wilson R.K."/>
        </authorList>
    </citation>
    <scope>NUCLEOTIDE SEQUENCE</scope>
    <source>
        <strain evidence="2">female</strain>
    </source>
</reference>
<dbReference type="InterPro" id="IPR036397">
    <property type="entry name" value="RNaseH_sf"/>
</dbReference>
<proteinExistence type="predicted"/>
<dbReference type="Ensembl" id="ENSAMXT00000045082.1">
    <property type="protein sequence ID" value="ENSAMXP00000032775.1"/>
    <property type="gene ID" value="ENSAMXG00000032183.1"/>
</dbReference>